<accession>A0A098LHF5</accession>
<sequence>MGKNQENQQTIVLKEDTVLNQHIIDQLDELLSLVPPQELMQTVIYVFFMYIYYAENDVYDSDLKATSENFYLLYDFLTHVDNEMRKAV</sequence>
<dbReference type="AlphaFoldDB" id="A0A098LHF5"/>
<name>A0A098LHF5_9BACT</name>
<reference evidence="1 2" key="1">
    <citation type="submission" date="2014-09" db="EMBL/GenBank/DDBJ databases">
        <title>Sporocytophaga myxococcoides PG-01 genome sequencing.</title>
        <authorList>
            <person name="Liu L."/>
            <person name="Gao P.J."/>
            <person name="Chen G.J."/>
            <person name="Wang L.S."/>
        </authorList>
    </citation>
    <scope>NUCLEOTIDE SEQUENCE [LARGE SCALE GENOMIC DNA]</scope>
    <source>
        <strain evidence="1 2">PG-01</strain>
    </source>
</reference>
<proteinExistence type="predicted"/>
<gene>
    <name evidence="1" type="ORF">MYP_3635</name>
</gene>
<organism evidence="1 2">
    <name type="scientific">Sporocytophaga myxococcoides</name>
    <dbReference type="NCBI Taxonomy" id="153721"/>
    <lineage>
        <taxon>Bacteria</taxon>
        <taxon>Pseudomonadati</taxon>
        <taxon>Bacteroidota</taxon>
        <taxon>Cytophagia</taxon>
        <taxon>Cytophagales</taxon>
        <taxon>Cytophagaceae</taxon>
        <taxon>Sporocytophaga</taxon>
    </lineage>
</organism>
<comment type="caution">
    <text evidence="1">The sequence shown here is derived from an EMBL/GenBank/DDBJ whole genome shotgun (WGS) entry which is preliminary data.</text>
</comment>
<dbReference type="Proteomes" id="UP000030185">
    <property type="component" value="Unassembled WGS sequence"/>
</dbReference>
<protein>
    <submittedName>
        <fullName evidence="1">Uncharacterized protein</fullName>
    </submittedName>
</protein>
<evidence type="ECO:0000313" key="1">
    <source>
        <dbReference type="EMBL" id="GAL86406.1"/>
    </source>
</evidence>
<evidence type="ECO:0000313" key="2">
    <source>
        <dbReference type="Proteomes" id="UP000030185"/>
    </source>
</evidence>
<dbReference type="EMBL" id="BBLT01000008">
    <property type="protein sequence ID" value="GAL86406.1"/>
    <property type="molecule type" value="Genomic_DNA"/>
</dbReference>
<keyword evidence="2" id="KW-1185">Reference proteome</keyword>